<dbReference type="PROSITE" id="PS50263">
    <property type="entry name" value="CN_HYDROLASE"/>
    <property type="match status" value="1"/>
</dbReference>
<protein>
    <recommendedName>
        <fullName evidence="2">CN hydrolase domain-containing protein</fullName>
    </recommendedName>
</protein>
<evidence type="ECO:0000259" key="2">
    <source>
        <dbReference type="PROSITE" id="PS50263"/>
    </source>
</evidence>
<dbReference type="InterPro" id="IPR050345">
    <property type="entry name" value="Aliph_Amidase/BUP"/>
</dbReference>
<dbReference type="AlphaFoldDB" id="A0AAV5ABG3"/>
<dbReference type="EMBL" id="BPWL01000005">
    <property type="protein sequence ID" value="GJJ10508.1"/>
    <property type="molecule type" value="Genomic_DNA"/>
</dbReference>
<dbReference type="CDD" id="cd07197">
    <property type="entry name" value="nitrilase"/>
    <property type="match status" value="1"/>
</dbReference>
<dbReference type="Proteomes" id="UP001050691">
    <property type="component" value="Unassembled WGS sequence"/>
</dbReference>
<name>A0AAV5ABG3_9AGAM</name>
<dbReference type="PANTHER" id="PTHR43674:SF16">
    <property type="entry name" value="CARBON-NITROGEN FAMILY, PUTATIVE (AFU_ORTHOLOGUE AFUA_5G02350)-RELATED"/>
    <property type="match status" value="1"/>
</dbReference>
<evidence type="ECO:0000256" key="1">
    <source>
        <dbReference type="ARBA" id="ARBA00022801"/>
    </source>
</evidence>
<accession>A0AAV5ABG3</accession>
<organism evidence="3 4">
    <name type="scientific">Clathrus columnatus</name>
    <dbReference type="NCBI Taxonomy" id="1419009"/>
    <lineage>
        <taxon>Eukaryota</taxon>
        <taxon>Fungi</taxon>
        <taxon>Dikarya</taxon>
        <taxon>Basidiomycota</taxon>
        <taxon>Agaricomycotina</taxon>
        <taxon>Agaricomycetes</taxon>
        <taxon>Phallomycetidae</taxon>
        <taxon>Phallales</taxon>
        <taxon>Clathraceae</taxon>
        <taxon>Clathrus</taxon>
    </lineage>
</organism>
<dbReference type="PANTHER" id="PTHR43674">
    <property type="entry name" value="NITRILASE C965.09-RELATED"/>
    <property type="match status" value="1"/>
</dbReference>
<evidence type="ECO:0000313" key="4">
    <source>
        <dbReference type="Proteomes" id="UP001050691"/>
    </source>
</evidence>
<dbReference type="Pfam" id="PF00795">
    <property type="entry name" value="CN_hydrolase"/>
    <property type="match status" value="1"/>
</dbReference>
<comment type="caution">
    <text evidence="3">The sequence shown here is derived from an EMBL/GenBank/DDBJ whole genome shotgun (WGS) entry which is preliminary data.</text>
</comment>
<reference evidence="3" key="1">
    <citation type="submission" date="2021-10" db="EMBL/GenBank/DDBJ databases">
        <title>De novo Genome Assembly of Clathrus columnatus (Basidiomycota, Fungi) Using Illumina and Nanopore Sequence Data.</title>
        <authorList>
            <person name="Ogiso-Tanaka E."/>
            <person name="Itagaki H."/>
            <person name="Hosoya T."/>
            <person name="Hosaka K."/>
        </authorList>
    </citation>
    <scope>NUCLEOTIDE SEQUENCE</scope>
    <source>
        <strain evidence="3">MO-923</strain>
    </source>
</reference>
<dbReference type="Gene3D" id="3.60.110.10">
    <property type="entry name" value="Carbon-nitrogen hydrolase"/>
    <property type="match status" value="1"/>
</dbReference>
<dbReference type="InterPro" id="IPR003010">
    <property type="entry name" value="C-N_Hydrolase"/>
</dbReference>
<proteinExistence type="predicted"/>
<gene>
    <name evidence="3" type="ORF">Clacol_004734</name>
</gene>
<keyword evidence="4" id="KW-1185">Reference proteome</keyword>
<dbReference type="InterPro" id="IPR036526">
    <property type="entry name" value="C-N_Hydrolase_sf"/>
</dbReference>
<evidence type="ECO:0000313" key="3">
    <source>
        <dbReference type="EMBL" id="GJJ10508.1"/>
    </source>
</evidence>
<sequence length="279" mass="31668">MPRHVRIAICQFASEQPAEGSVQSNFKRLESFISSAASDNANLIVFPEYFLTGIISEHLHLASEEGDWIQELKLLAKHYKIDVVAGTVVEKSAKNAEHLFNTARYIDKNGNVLGEYQKKHLWHPEKEYLQNATEEHQVFNTDLFKAGLLICWDMAWPEAFRALLRQGVEVVIVPAYWTVDEVISDHDPVGTAEKAWLDSLLITRAYENECCVIFVNCAGPKEQGFLGRSGVALPFKGAVAHIESCNEMMKLVDVDLDILEHARKAYKIKEDLETYYPER</sequence>
<keyword evidence="1" id="KW-0378">Hydrolase</keyword>
<feature type="domain" description="CN hydrolase" evidence="2">
    <location>
        <begin position="5"/>
        <end position="258"/>
    </location>
</feature>
<dbReference type="SUPFAM" id="SSF56317">
    <property type="entry name" value="Carbon-nitrogen hydrolase"/>
    <property type="match status" value="1"/>
</dbReference>
<dbReference type="GO" id="GO:0016811">
    <property type="term" value="F:hydrolase activity, acting on carbon-nitrogen (but not peptide) bonds, in linear amides"/>
    <property type="evidence" value="ECO:0007669"/>
    <property type="project" value="TreeGrafter"/>
</dbReference>